<dbReference type="PANTHER" id="PTHR22981:SF7">
    <property type="entry name" value="3-HYDROXYISOBUTYRATE DEHYDROGENASE, MITOCHONDRIAL"/>
    <property type="match status" value="1"/>
</dbReference>
<dbReference type="GO" id="GO:0050661">
    <property type="term" value="F:NADP binding"/>
    <property type="evidence" value="ECO:0007669"/>
    <property type="project" value="InterPro"/>
</dbReference>
<dbReference type="OMA" id="MGKKVWH"/>
<dbReference type="OrthoDB" id="435038at2759"/>
<evidence type="ECO:0000256" key="1">
    <source>
        <dbReference type="ARBA" id="ARBA00005109"/>
    </source>
</evidence>
<comment type="pathway">
    <text evidence="1">Amino-acid degradation; L-valine degradation.</text>
</comment>
<dbReference type="GO" id="GO:0051287">
    <property type="term" value="F:NAD binding"/>
    <property type="evidence" value="ECO:0007669"/>
    <property type="project" value="InterPro"/>
</dbReference>
<keyword evidence="11" id="KW-1185">Reference proteome</keyword>
<evidence type="ECO:0000259" key="10">
    <source>
        <dbReference type="Pfam" id="PF14833"/>
    </source>
</evidence>
<sequence length="331" mass="35515">MFRSMITAKSLLQNGQFQTTIKRTLKCSSINNVKVGFIGIGNMGSNMCANLQKNGHELILYDPNPNAIKDLIAGGNARSVSSPAEVAQQSERVFTMVPFPTDVLNVYTGPNGLIANARKETILIDSSTVDPETSKKIETEASAKGIRFVDAPVTGAVPAARAGTLTFIVGGPKETVDELRELLLCMGKNVIHCGTTGMGSVAKLCNNMMLAISMIGTAETLNLARRSGLDPKLMTDILNISSGRTWVSEGYNPVPGVGSSTTPSSNDYDKGFRSSLLAKDLNLAQLISVQSQSPTPMGSTASQYYRILVNNEKYADKDFSAIYEFLKGQKN</sequence>
<feature type="domain" description="3-hydroxyisobutyrate dehydrogenase-like NAD-binding" evidence="10">
    <location>
        <begin position="197"/>
        <end position="325"/>
    </location>
</feature>
<comment type="similarity">
    <text evidence="2">Belongs to the HIBADH-related family. 3-hydroxyisobutyrate dehydrogenase subfamily.</text>
</comment>
<dbReference type="PIRSF" id="PIRSF000103">
    <property type="entry name" value="HIBADH"/>
    <property type="match status" value="1"/>
</dbReference>
<dbReference type="Pfam" id="PF03446">
    <property type="entry name" value="NAD_binding_2"/>
    <property type="match status" value="1"/>
</dbReference>
<keyword evidence="6" id="KW-0520">NAD</keyword>
<evidence type="ECO:0000256" key="3">
    <source>
        <dbReference type="ARBA" id="ARBA00012991"/>
    </source>
</evidence>
<dbReference type="SUPFAM" id="SSF51735">
    <property type="entry name" value="NAD(P)-binding Rossmann-fold domains"/>
    <property type="match status" value="1"/>
</dbReference>
<dbReference type="InterPro" id="IPR011548">
    <property type="entry name" value="HIBADH"/>
</dbReference>
<gene>
    <name evidence="12" type="primary">LOC113795712</name>
</gene>
<evidence type="ECO:0000256" key="8">
    <source>
        <dbReference type="PIRSR" id="PIRSR000103-1"/>
    </source>
</evidence>
<organism evidence="11 12">
    <name type="scientific">Dermatophagoides pteronyssinus</name>
    <name type="common">European house dust mite</name>
    <dbReference type="NCBI Taxonomy" id="6956"/>
    <lineage>
        <taxon>Eukaryota</taxon>
        <taxon>Metazoa</taxon>
        <taxon>Ecdysozoa</taxon>
        <taxon>Arthropoda</taxon>
        <taxon>Chelicerata</taxon>
        <taxon>Arachnida</taxon>
        <taxon>Acari</taxon>
        <taxon>Acariformes</taxon>
        <taxon>Sarcoptiformes</taxon>
        <taxon>Astigmata</taxon>
        <taxon>Psoroptidia</taxon>
        <taxon>Analgoidea</taxon>
        <taxon>Pyroglyphidae</taxon>
        <taxon>Dermatophagoidinae</taxon>
        <taxon>Dermatophagoides</taxon>
    </lineage>
</organism>
<dbReference type="AlphaFoldDB" id="A0A6P6Y8T8"/>
<dbReference type="InterPro" id="IPR006115">
    <property type="entry name" value="6PGDH_NADP-bd"/>
</dbReference>
<dbReference type="SUPFAM" id="SSF48179">
    <property type="entry name" value="6-phosphogluconate dehydrogenase C-terminal domain-like"/>
    <property type="match status" value="1"/>
</dbReference>
<dbReference type="UniPathway" id="UPA00362"/>
<dbReference type="FunFam" id="1.10.1040.10:FF:000006">
    <property type="entry name" value="3-hydroxyisobutyrate dehydrogenase"/>
    <property type="match status" value="1"/>
</dbReference>
<evidence type="ECO:0000313" key="11">
    <source>
        <dbReference type="Proteomes" id="UP000515146"/>
    </source>
</evidence>
<evidence type="ECO:0000256" key="5">
    <source>
        <dbReference type="ARBA" id="ARBA00023002"/>
    </source>
</evidence>
<reference evidence="12" key="1">
    <citation type="submission" date="2025-08" db="UniProtKB">
        <authorList>
            <consortium name="RefSeq"/>
        </authorList>
    </citation>
    <scope>IDENTIFICATION</scope>
    <source>
        <strain evidence="12">Airmid</strain>
    </source>
</reference>
<feature type="active site" evidence="8">
    <location>
        <position position="203"/>
    </location>
</feature>
<dbReference type="InterPro" id="IPR015815">
    <property type="entry name" value="HIBADH-related"/>
</dbReference>
<dbReference type="InterPro" id="IPR036291">
    <property type="entry name" value="NAD(P)-bd_dom_sf"/>
</dbReference>
<dbReference type="InterPro" id="IPR008927">
    <property type="entry name" value="6-PGluconate_DH-like_C_sf"/>
</dbReference>
<evidence type="ECO:0000256" key="7">
    <source>
        <dbReference type="ARBA" id="ARBA00049197"/>
    </source>
</evidence>
<dbReference type="Proteomes" id="UP000515146">
    <property type="component" value="Unplaced"/>
</dbReference>
<proteinExistence type="inferred from homology"/>
<dbReference type="GO" id="GO:0008442">
    <property type="term" value="F:3-hydroxyisobutyrate dehydrogenase activity"/>
    <property type="evidence" value="ECO:0007669"/>
    <property type="project" value="UniProtKB-EC"/>
</dbReference>
<accession>A0A6P6Y8T8</accession>
<dbReference type="Pfam" id="PF14833">
    <property type="entry name" value="NAD_binding_11"/>
    <property type="match status" value="1"/>
</dbReference>
<dbReference type="PANTHER" id="PTHR22981">
    <property type="entry name" value="3-HYDROXYISOBUTYRATE DEHYDROGENASE-RELATED"/>
    <property type="match status" value="1"/>
</dbReference>
<dbReference type="InParanoid" id="A0A6P6Y8T8"/>
<evidence type="ECO:0000313" key="12">
    <source>
        <dbReference type="RefSeq" id="XP_027201720.1"/>
    </source>
</evidence>
<dbReference type="RefSeq" id="XP_027201720.1">
    <property type="nucleotide sequence ID" value="XM_027345919.1"/>
</dbReference>
<dbReference type="GO" id="GO:0006574">
    <property type="term" value="P:L-valine catabolic process"/>
    <property type="evidence" value="ECO:0007669"/>
    <property type="project" value="UniProtKB-UniPathway"/>
</dbReference>
<evidence type="ECO:0000259" key="9">
    <source>
        <dbReference type="Pfam" id="PF03446"/>
    </source>
</evidence>
<name>A0A6P6Y8T8_DERPT</name>
<feature type="domain" description="6-phosphogluconate dehydrogenase NADP-binding" evidence="9">
    <location>
        <begin position="34"/>
        <end position="194"/>
    </location>
</feature>
<keyword evidence="4" id="KW-0101">Branched-chain amino acid catabolism</keyword>
<evidence type="ECO:0000256" key="2">
    <source>
        <dbReference type="ARBA" id="ARBA00006013"/>
    </source>
</evidence>
<dbReference type="EC" id="1.1.1.31" evidence="3"/>
<dbReference type="FunCoup" id="A0A6P6Y8T8">
    <property type="interactions" value="936"/>
</dbReference>
<dbReference type="InterPro" id="IPR013328">
    <property type="entry name" value="6PGD_dom2"/>
</dbReference>
<dbReference type="Gene3D" id="3.40.50.720">
    <property type="entry name" value="NAD(P)-binding Rossmann-like Domain"/>
    <property type="match status" value="1"/>
</dbReference>
<evidence type="ECO:0000256" key="4">
    <source>
        <dbReference type="ARBA" id="ARBA00022456"/>
    </source>
</evidence>
<dbReference type="Gene3D" id="1.10.1040.10">
    <property type="entry name" value="N-(1-d-carboxylethyl)-l-norvaline Dehydrogenase, domain 2"/>
    <property type="match status" value="1"/>
</dbReference>
<dbReference type="NCBIfam" id="TIGR01692">
    <property type="entry name" value="HIBADH"/>
    <property type="match status" value="1"/>
</dbReference>
<dbReference type="InterPro" id="IPR029154">
    <property type="entry name" value="HIBADH-like_NADP-bd"/>
</dbReference>
<keyword evidence="5" id="KW-0560">Oxidoreductase</keyword>
<comment type="catalytic activity">
    <reaction evidence="7">
        <text>3-hydroxy-2-methylpropanoate + NAD(+) = 2-methyl-3-oxopropanoate + NADH + H(+)</text>
        <dbReference type="Rhea" id="RHEA:17681"/>
        <dbReference type="ChEBI" id="CHEBI:11805"/>
        <dbReference type="ChEBI" id="CHEBI:15378"/>
        <dbReference type="ChEBI" id="CHEBI:57540"/>
        <dbReference type="ChEBI" id="CHEBI:57700"/>
        <dbReference type="ChEBI" id="CHEBI:57945"/>
        <dbReference type="EC" id="1.1.1.31"/>
    </reaction>
</comment>
<evidence type="ECO:0000256" key="6">
    <source>
        <dbReference type="ARBA" id="ARBA00023027"/>
    </source>
</evidence>
<dbReference type="GO" id="GO:0005739">
    <property type="term" value="C:mitochondrion"/>
    <property type="evidence" value="ECO:0007669"/>
    <property type="project" value="TreeGrafter"/>
</dbReference>
<protein>
    <recommendedName>
        <fullName evidence="3">3-hydroxyisobutyrate dehydrogenase</fullName>
        <ecNumber evidence="3">1.1.1.31</ecNumber>
    </recommendedName>
</protein>
<dbReference type="KEGG" id="dpte:113795712"/>